<evidence type="ECO:0000313" key="2">
    <source>
        <dbReference type="Proteomes" id="UP000231501"/>
    </source>
</evidence>
<comment type="caution">
    <text evidence="1">The sequence shown here is derived from an EMBL/GenBank/DDBJ whole genome shotgun (WGS) entry which is preliminary data.</text>
</comment>
<gene>
    <name evidence="1" type="ORF">CS062_17300</name>
</gene>
<protein>
    <submittedName>
        <fullName evidence="1">Uncharacterized protein</fullName>
    </submittedName>
</protein>
<sequence>MTERLSPARAAQRRKRLAELRIDLITSRIALEGYTAVLVARFHRAIRKHYAAMDALASACRVR</sequence>
<dbReference type="AlphaFoldDB" id="A0A2G9C6B3"/>
<dbReference type="EMBL" id="PEOG01000050">
    <property type="protein sequence ID" value="PIM51882.1"/>
    <property type="molecule type" value="Genomic_DNA"/>
</dbReference>
<accession>A0A2G9C6B3</accession>
<evidence type="ECO:0000313" key="1">
    <source>
        <dbReference type="EMBL" id="PIM51882.1"/>
    </source>
</evidence>
<organism evidence="1 2">
    <name type="scientific">Roseateles chitinivorans</name>
    <dbReference type="NCBI Taxonomy" id="2917965"/>
    <lineage>
        <taxon>Bacteria</taxon>
        <taxon>Pseudomonadati</taxon>
        <taxon>Pseudomonadota</taxon>
        <taxon>Betaproteobacteria</taxon>
        <taxon>Burkholderiales</taxon>
        <taxon>Sphaerotilaceae</taxon>
        <taxon>Roseateles</taxon>
    </lineage>
</organism>
<proteinExistence type="predicted"/>
<dbReference type="RefSeq" id="WP_099862846.1">
    <property type="nucleotide sequence ID" value="NZ_PEOG01000050.1"/>
</dbReference>
<reference evidence="1 2" key="1">
    <citation type="submission" date="2017-11" db="EMBL/GenBank/DDBJ databases">
        <title>Draft genome sequence of Mitsuaria sp. HWN-4.</title>
        <authorList>
            <person name="Gundlapally S.R."/>
        </authorList>
    </citation>
    <scope>NUCLEOTIDE SEQUENCE [LARGE SCALE GENOMIC DNA]</scope>
    <source>
        <strain evidence="1 2">HWN-4</strain>
    </source>
</reference>
<name>A0A2G9C6B3_9BURK</name>
<keyword evidence="2" id="KW-1185">Reference proteome</keyword>
<dbReference type="Proteomes" id="UP000231501">
    <property type="component" value="Unassembled WGS sequence"/>
</dbReference>